<organism evidence="1 2">
    <name type="scientific">Secundilactobacillus paracollinoides</name>
    <dbReference type="NCBI Taxonomy" id="240427"/>
    <lineage>
        <taxon>Bacteria</taxon>
        <taxon>Bacillati</taxon>
        <taxon>Bacillota</taxon>
        <taxon>Bacilli</taxon>
        <taxon>Lactobacillales</taxon>
        <taxon>Lactobacillaceae</taxon>
        <taxon>Secundilactobacillus</taxon>
    </lineage>
</organism>
<dbReference type="Proteomes" id="UP000093267">
    <property type="component" value="Chromosome"/>
</dbReference>
<dbReference type="KEGG" id="lpd:AYR62_11000"/>
<dbReference type="STRING" id="240427.AYR62_11000"/>
<dbReference type="RefSeq" id="WP_054709606.1">
    <property type="nucleotide sequence ID" value="NZ_CP014915.1"/>
</dbReference>
<gene>
    <name evidence="1" type="ORF">AYR63_07205</name>
</gene>
<dbReference type="AlphaFoldDB" id="A0A1B2IY53"/>
<evidence type="ECO:0000313" key="1">
    <source>
        <dbReference type="EMBL" id="ANZ66938.1"/>
    </source>
</evidence>
<dbReference type="EMBL" id="CP014924">
    <property type="protein sequence ID" value="ANZ66938.1"/>
    <property type="molecule type" value="Genomic_DNA"/>
</dbReference>
<proteinExistence type="predicted"/>
<dbReference type="OrthoDB" id="2294726at2"/>
<reference evidence="1 2" key="1">
    <citation type="submission" date="2016-03" db="EMBL/GenBank/DDBJ databases">
        <title>Pediococcus and Lactobacillus from brewery environment - whole genome sequencing and assembly.</title>
        <authorList>
            <person name="Behr J."/>
            <person name="Geissler A.J."/>
            <person name="Vogel R.F."/>
        </authorList>
    </citation>
    <scope>NUCLEOTIDE SEQUENCE [LARGE SCALE GENOMIC DNA]</scope>
    <source>
        <strain evidence="1 2">TMW 1.1995</strain>
    </source>
</reference>
<evidence type="ECO:0000313" key="2">
    <source>
        <dbReference type="Proteomes" id="UP000093267"/>
    </source>
</evidence>
<protein>
    <submittedName>
        <fullName evidence="1">Uncharacterized protein</fullName>
    </submittedName>
</protein>
<name>A0A1B2IY53_9LACO</name>
<sequence>MQATLIYRVPVYIDWLDQGGNTQLTTGQQLEIAVHELLLAQSPWTDEWQVEVPYAAQVQGRARLLNVKTDNARNQAILTIGFQVPWTPRYSGRMAEIIQVFLKTKLNRFCQRTVFGIKQARLAVRFAGNVALTGKRYDLNFSME</sequence>
<keyword evidence="2" id="KW-1185">Reference proteome</keyword>
<accession>A0A1B2IY53</accession>